<sequence>MLHRPQPGGERKRKKMNSVPFRHFSKENLKQNFHLAYEISLFQNGRDSICSDPTSIHGNTTYLPATGLVALTSRSVCACPPDSALRAQQCFTDLARGVSGTRAERFDPSATGNDESNAVGGQNSRSSGLRPDQPLYRGDASGIIPLDYRKIREYCDE</sequence>
<protein>
    <submittedName>
        <fullName evidence="2">Uncharacterized protein</fullName>
    </submittedName>
</protein>
<evidence type="ECO:0000256" key="1">
    <source>
        <dbReference type="SAM" id="MobiDB-lite"/>
    </source>
</evidence>
<proteinExistence type="predicted"/>
<reference evidence="2 3" key="1">
    <citation type="submission" date="2018-04" db="EMBL/GenBank/DDBJ databases">
        <title>The genome of golden apple snail Pomacea canaliculata provides insight into stress tolerance and invasive adaptation.</title>
        <authorList>
            <person name="Liu C."/>
            <person name="Liu B."/>
            <person name="Ren Y."/>
            <person name="Zhang Y."/>
            <person name="Wang H."/>
            <person name="Li S."/>
            <person name="Jiang F."/>
            <person name="Yin L."/>
            <person name="Zhang G."/>
            <person name="Qian W."/>
            <person name="Fan W."/>
        </authorList>
    </citation>
    <scope>NUCLEOTIDE SEQUENCE [LARGE SCALE GENOMIC DNA]</scope>
    <source>
        <strain evidence="2">SZHN2017</strain>
        <tissue evidence="2">Muscle</tissue>
    </source>
</reference>
<feature type="region of interest" description="Disordered" evidence="1">
    <location>
        <begin position="102"/>
        <end position="138"/>
    </location>
</feature>
<evidence type="ECO:0000313" key="2">
    <source>
        <dbReference type="EMBL" id="PVD24048.1"/>
    </source>
</evidence>
<dbReference type="Proteomes" id="UP000245119">
    <property type="component" value="Linkage Group LG9"/>
</dbReference>
<name>A0A2T7NSB7_POMCA</name>
<dbReference type="EMBL" id="PZQS01000009">
    <property type="protein sequence ID" value="PVD24048.1"/>
    <property type="molecule type" value="Genomic_DNA"/>
</dbReference>
<comment type="caution">
    <text evidence="2">The sequence shown here is derived from an EMBL/GenBank/DDBJ whole genome shotgun (WGS) entry which is preliminary data.</text>
</comment>
<gene>
    <name evidence="2" type="ORF">C0Q70_14517</name>
</gene>
<keyword evidence="3" id="KW-1185">Reference proteome</keyword>
<organism evidence="2 3">
    <name type="scientific">Pomacea canaliculata</name>
    <name type="common">Golden apple snail</name>
    <dbReference type="NCBI Taxonomy" id="400727"/>
    <lineage>
        <taxon>Eukaryota</taxon>
        <taxon>Metazoa</taxon>
        <taxon>Spiralia</taxon>
        <taxon>Lophotrochozoa</taxon>
        <taxon>Mollusca</taxon>
        <taxon>Gastropoda</taxon>
        <taxon>Caenogastropoda</taxon>
        <taxon>Architaenioglossa</taxon>
        <taxon>Ampullarioidea</taxon>
        <taxon>Ampullariidae</taxon>
        <taxon>Pomacea</taxon>
    </lineage>
</organism>
<dbReference type="AlphaFoldDB" id="A0A2T7NSB7"/>
<evidence type="ECO:0000313" key="3">
    <source>
        <dbReference type="Proteomes" id="UP000245119"/>
    </source>
</evidence>
<accession>A0A2T7NSB7</accession>
<feature type="compositionally biased region" description="Polar residues" evidence="1">
    <location>
        <begin position="110"/>
        <end position="127"/>
    </location>
</feature>